<proteinExistence type="predicted"/>
<dbReference type="RefSeq" id="WP_408080243.1">
    <property type="nucleotide sequence ID" value="NZ_JBELQC010000003.1"/>
</dbReference>
<evidence type="ECO:0000313" key="2">
    <source>
        <dbReference type="EMBL" id="MFL9842511.1"/>
    </source>
</evidence>
<dbReference type="Proteomes" id="UP001629244">
    <property type="component" value="Unassembled WGS sequence"/>
</dbReference>
<protein>
    <submittedName>
        <fullName evidence="2">Uncharacterized protein</fullName>
    </submittedName>
</protein>
<comment type="caution">
    <text evidence="2">The sequence shown here is derived from an EMBL/GenBank/DDBJ whole genome shotgun (WGS) entry which is preliminary data.</text>
</comment>
<evidence type="ECO:0000313" key="3">
    <source>
        <dbReference type="Proteomes" id="UP001629244"/>
    </source>
</evidence>
<keyword evidence="1" id="KW-0472">Membrane</keyword>
<keyword evidence="1" id="KW-1133">Transmembrane helix</keyword>
<accession>A0ABW8YQE7</accession>
<keyword evidence="1" id="KW-0812">Transmembrane</keyword>
<evidence type="ECO:0000256" key="1">
    <source>
        <dbReference type="SAM" id="Phobius"/>
    </source>
</evidence>
<feature type="transmembrane region" description="Helical" evidence="1">
    <location>
        <begin position="35"/>
        <end position="52"/>
    </location>
</feature>
<keyword evidence="3" id="KW-1185">Reference proteome</keyword>
<gene>
    <name evidence="2" type="ORF">ABS767_16190</name>
</gene>
<organism evidence="2 3">
    <name type="scientific">Sphingomonas plantiphila</name>
    <dbReference type="NCBI Taxonomy" id="3163295"/>
    <lineage>
        <taxon>Bacteria</taxon>
        <taxon>Pseudomonadati</taxon>
        <taxon>Pseudomonadota</taxon>
        <taxon>Alphaproteobacteria</taxon>
        <taxon>Sphingomonadales</taxon>
        <taxon>Sphingomonadaceae</taxon>
        <taxon>Sphingomonas</taxon>
    </lineage>
</organism>
<sequence length="74" mass="7886">MGVLVEALHIAAGIAVALLIGALASWAYPLARQDVWLVTGIAILCIIAMGIGPMRRAMWLQRNPQAHPPESDDA</sequence>
<dbReference type="EMBL" id="JBELQC010000003">
    <property type="protein sequence ID" value="MFL9842511.1"/>
    <property type="molecule type" value="Genomic_DNA"/>
</dbReference>
<name>A0ABW8YQE7_9SPHN</name>
<reference evidence="2 3" key="1">
    <citation type="submission" date="2024-06" db="EMBL/GenBank/DDBJ databases">
        <authorList>
            <person name="Kaempfer P."/>
            <person name="Viver T."/>
        </authorList>
    </citation>
    <scope>NUCLEOTIDE SEQUENCE [LARGE SCALE GENOMIC DNA]</scope>
    <source>
        <strain evidence="2 3">ST-64</strain>
    </source>
</reference>
<feature type="transmembrane region" description="Helical" evidence="1">
    <location>
        <begin position="7"/>
        <end position="29"/>
    </location>
</feature>